<reference evidence="2" key="2">
    <citation type="submission" date="2021-08" db="EMBL/GenBank/DDBJ databases">
        <authorList>
            <person name="Eriksson T."/>
        </authorList>
    </citation>
    <scope>NUCLEOTIDE SEQUENCE</scope>
    <source>
        <strain evidence="2">Stoneville</strain>
        <tissue evidence="2">Whole head</tissue>
    </source>
</reference>
<evidence type="ECO:0000313" key="3">
    <source>
        <dbReference type="Proteomes" id="UP000719412"/>
    </source>
</evidence>
<gene>
    <name evidence="2" type="ORF">GEV33_003097</name>
</gene>
<dbReference type="AlphaFoldDB" id="A0A8J6HS43"/>
<organism evidence="2 3">
    <name type="scientific">Tenebrio molitor</name>
    <name type="common">Yellow mealworm beetle</name>
    <dbReference type="NCBI Taxonomy" id="7067"/>
    <lineage>
        <taxon>Eukaryota</taxon>
        <taxon>Metazoa</taxon>
        <taxon>Ecdysozoa</taxon>
        <taxon>Arthropoda</taxon>
        <taxon>Hexapoda</taxon>
        <taxon>Insecta</taxon>
        <taxon>Pterygota</taxon>
        <taxon>Neoptera</taxon>
        <taxon>Endopterygota</taxon>
        <taxon>Coleoptera</taxon>
        <taxon>Polyphaga</taxon>
        <taxon>Cucujiformia</taxon>
        <taxon>Tenebrionidae</taxon>
        <taxon>Tenebrio</taxon>
    </lineage>
</organism>
<dbReference type="PANTHER" id="PTHR33236">
    <property type="entry name" value="INTRAFLAGELLAR TRANSPORT PROTEIN 122 FAMILY PROTEIN-RELATED"/>
    <property type="match status" value="1"/>
</dbReference>
<comment type="caution">
    <text evidence="2">The sequence shown here is derived from an EMBL/GenBank/DDBJ whole genome shotgun (WGS) entry which is preliminary data.</text>
</comment>
<proteinExistence type="predicted"/>
<reference evidence="2" key="1">
    <citation type="journal article" date="2020" name="J Insects Food Feed">
        <title>The yellow mealworm (Tenebrio molitor) genome: a resource for the emerging insects as food and feed industry.</title>
        <authorList>
            <person name="Eriksson T."/>
            <person name="Andere A."/>
            <person name="Kelstrup H."/>
            <person name="Emery V."/>
            <person name="Picard C."/>
        </authorList>
    </citation>
    <scope>NUCLEOTIDE SEQUENCE</scope>
    <source>
        <strain evidence="2">Stoneville</strain>
        <tissue evidence="2">Whole head</tissue>
    </source>
</reference>
<evidence type="ECO:0000313" key="2">
    <source>
        <dbReference type="EMBL" id="KAH0819694.1"/>
    </source>
</evidence>
<dbReference type="Proteomes" id="UP000719412">
    <property type="component" value="Unassembled WGS sequence"/>
</dbReference>
<name>A0A8J6HS43_TENMO</name>
<sequence length="431" mass="48912">MFREVPETWFEKFERPLHKLPIIRERDETHIKGSQNDALHYNQPTMSRLVVVLVVLAAKTASCAFFDLTDVDDPLSLLWHTKGTTDATKSTECTVTAPDGTSITGLCKHKTLCLLSGGQINRSSSCGILSTCCTQPTESSQRTRAKVSYFTSGQDFQPDRQFTVEALNDNICQMRLDFEQFELSPAVERLGPSTTTTLYTTVCSVDYMIVTPDNYNVSRPFCGNNNGQHVYVHLHSQRTVTLHVRLYNRAISQDNVVARPQWRIKITQLECPGPLNFFTRHKNFNAENDFNLLAPEGALQYFTAPSGRIRSFGYASSSYISGLGYGIAFKRTPYVNCISKLHAAETDTRFSHFSYYMQRLFIYSRVANRYDGSRSFKSVFPRPREHLVLIRLSVRAPGAFYIDFVSEPWHTDDGTNVLHGFDIQYDVTTCT</sequence>
<dbReference type="EMBL" id="JABDTM020013947">
    <property type="protein sequence ID" value="KAH0819694.1"/>
    <property type="molecule type" value="Genomic_DNA"/>
</dbReference>
<keyword evidence="3" id="KW-1185">Reference proteome</keyword>
<dbReference type="InterPro" id="IPR058698">
    <property type="entry name" value="CUB_metazoa"/>
</dbReference>
<dbReference type="PANTHER" id="PTHR33236:SF12">
    <property type="entry name" value="CUB DOMAIN-CONTAINING PROTEIN-RELATED"/>
    <property type="match status" value="1"/>
</dbReference>
<dbReference type="Pfam" id="PF26080">
    <property type="entry name" value="CUB_animal"/>
    <property type="match status" value="1"/>
</dbReference>
<feature type="domain" description="CUB" evidence="1">
    <location>
        <begin position="295"/>
        <end position="341"/>
    </location>
</feature>
<evidence type="ECO:0000259" key="1">
    <source>
        <dbReference type="Pfam" id="PF26080"/>
    </source>
</evidence>
<protein>
    <recommendedName>
        <fullName evidence="1">CUB domain-containing protein</fullName>
    </recommendedName>
</protein>
<accession>A0A8J6HS43</accession>